<comment type="caution">
    <text evidence="6">The sequence shown here is derived from an EMBL/GenBank/DDBJ whole genome shotgun (WGS) entry which is preliminary data.</text>
</comment>
<dbReference type="EMBL" id="PDNW01000007">
    <property type="protein sequence ID" value="PLC49995.1"/>
    <property type="molecule type" value="Genomic_DNA"/>
</dbReference>
<dbReference type="InterPro" id="IPR033753">
    <property type="entry name" value="GCV_H/Fam206"/>
</dbReference>
<dbReference type="PANTHER" id="PTHR11715">
    <property type="entry name" value="GLYCINE CLEAVAGE SYSTEM H PROTEIN"/>
    <property type="match status" value="1"/>
</dbReference>
<dbReference type="GO" id="GO:0005829">
    <property type="term" value="C:cytosol"/>
    <property type="evidence" value="ECO:0007669"/>
    <property type="project" value="TreeGrafter"/>
</dbReference>
<proteinExistence type="inferred from homology"/>
<evidence type="ECO:0000256" key="2">
    <source>
        <dbReference type="ARBA" id="ARBA00022823"/>
    </source>
</evidence>
<dbReference type="OrthoDB" id="9796712at2"/>
<evidence type="ECO:0000313" key="7">
    <source>
        <dbReference type="Proteomes" id="UP000234190"/>
    </source>
</evidence>
<protein>
    <recommendedName>
        <fullName evidence="3">Glycine cleavage system H protein</fullName>
    </recommendedName>
</protein>
<comment type="function">
    <text evidence="3">The glycine cleavage system catalyzes the degradation of glycine. The H protein shuttles the methylamine group of glycine from the P protein to the T protein.</text>
</comment>
<dbReference type="NCBIfam" id="NF002270">
    <property type="entry name" value="PRK01202.1"/>
    <property type="match status" value="1"/>
</dbReference>
<dbReference type="Proteomes" id="UP000234190">
    <property type="component" value="Unassembled WGS sequence"/>
</dbReference>
<comment type="similarity">
    <text evidence="1 3">Belongs to the GcvH family.</text>
</comment>
<sequence>MNLPSDRKYTSSHEWVKVDGDVLAVGITDNAQEQLGDLVFVGDVNPGTALTQGETAGVVESVKAASDIYAPVDGEIVAYNEALADQPNLINDAAFDTWIFKIKPNDMADFDGLLDADGYQAIADNG</sequence>
<dbReference type="GO" id="GO:0019464">
    <property type="term" value="P:glycine decarboxylation via glycine cleavage system"/>
    <property type="evidence" value="ECO:0007669"/>
    <property type="project" value="UniProtKB-UniRule"/>
</dbReference>
<dbReference type="InterPro" id="IPR011053">
    <property type="entry name" value="Single_hybrid_motif"/>
</dbReference>
<evidence type="ECO:0000313" key="6">
    <source>
        <dbReference type="EMBL" id="PLC49995.1"/>
    </source>
</evidence>
<evidence type="ECO:0000256" key="1">
    <source>
        <dbReference type="ARBA" id="ARBA00009249"/>
    </source>
</evidence>
<dbReference type="Pfam" id="PF01597">
    <property type="entry name" value="GCV_H"/>
    <property type="match status" value="1"/>
</dbReference>
<comment type="subunit">
    <text evidence="3">The glycine cleavage system is composed of four proteins: P, T, L and H.</text>
</comment>
<dbReference type="Gene3D" id="2.40.50.100">
    <property type="match status" value="1"/>
</dbReference>
<dbReference type="AlphaFoldDB" id="A0A2N4U4P6"/>
<dbReference type="GO" id="GO:0009249">
    <property type="term" value="P:protein lipoylation"/>
    <property type="evidence" value="ECO:0007669"/>
    <property type="project" value="TreeGrafter"/>
</dbReference>
<dbReference type="GO" id="GO:0005960">
    <property type="term" value="C:glycine cleavage complex"/>
    <property type="evidence" value="ECO:0007669"/>
    <property type="project" value="InterPro"/>
</dbReference>
<gene>
    <name evidence="3 6" type="primary">gcvH</name>
    <name evidence="6" type="ORF">CR159_10175</name>
</gene>
<keyword evidence="2 3" id="KW-0450">Lipoyl</keyword>
<reference evidence="6 7" key="1">
    <citation type="submission" date="2017-10" db="EMBL/GenBank/DDBJ databases">
        <title>Two draft genome sequences of Pusillimonas sp. strains isolated from a nitrate- and radionuclide-contaminated groundwater in Russia.</title>
        <authorList>
            <person name="Grouzdev D.S."/>
            <person name="Tourova T.P."/>
            <person name="Goeva M.A."/>
            <person name="Babich T.L."/>
            <person name="Sokolova D.S."/>
            <person name="Abdullin R."/>
            <person name="Poltaraus A.B."/>
            <person name="Toshchakov S.V."/>
            <person name="Nazina T.N."/>
        </authorList>
    </citation>
    <scope>NUCLEOTIDE SEQUENCE [LARGE SCALE GENOMIC DNA]</scope>
    <source>
        <strain evidence="6 7">JR1/69-3-13</strain>
    </source>
</reference>
<dbReference type="RefSeq" id="WP_102073847.1">
    <property type="nucleotide sequence ID" value="NZ_PDNW01000007.1"/>
</dbReference>
<evidence type="ECO:0000256" key="4">
    <source>
        <dbReference type="PIRSR" id="PIRSR617453-50"/>
    </source>
</evidence>
<dbReference type="PANTHER" id="PTHR11715:SF3">
    <property type="entry name" value="GLYCINE CLEAVAGE SYSTEM H PROTEIN-RELATED"/>
    <property type="match status" value="1"/>
</dbReference>
<organism evidence="6 7">
    <name type="scientific">Pollutimonas subterranea</name>
    <dbReference type="NCBI Taxonomy" id="2045210"/>
    <lineage>
        <taxon>Bacteria</taxon>
        <taxon>Pseudomonadati</taxon>
        <taxon>Pseudomonadota</taxon>
        <taxon>Betaproteobacteria</taxon>
        <taxon>Burkholderiales</taxon>
        <taxon>Alcaligenaceae</taxon>
        <taxon>Pollutimonas</taxon>
    </lineage>
</organism>
<evidence type="ECO:0000256" key="3">
    <source>
        <dbReference type="HAMAP-Rule" id="MF_00272"/>
    </source>
</evidence>
<feature type="modified residue" description="N6-lipoyllysine" evidence="3 4">
    <location>
        <position position="63"/>
    </location>
</feature>
<keyword evidence="7" id="KW-1185">Reference proteome</keyword>
<dbReference type="PROSITE" id="PS50968">
    <property type="entry name" value="BIOTINYL_LIPOYL"/>
    <property type="match status" value="1"/>
</dbReference>
<dbReference type="NCBIfam" id="TIGR00527">
    <property type="entry name" value="gcvH"/>
    <property type="match status" value="1"/>
</dbReference>
<dbReference type="CDD" id="cd06848">
    <property type="entry name" value="GCS_H"/>
    <property type="match status" value="1"/>
</dbReference>
<dbReference type="PROSITE" id="PS00189">
    <property type="entry name" value="LIPOYL"/>
    <property type="match status" value="1"/>
</dbReference>
<dbReference type="InterPro" id="IPR003016">
    <property type="entry name" value="2-oxoA_DH_lipoyl-BS"/>
</dbReference>
<evidence type="ECO:0000259" key="5">
    <source>
        <dbReference type="PROSITE" id="PS50968"/>
    </source>
</evidence>
<dbReference type="InterPro" id="IPR017453">
    <property type="entry name" value="GCV_H_sub"/>
</dbReference>
<dbReference type="InterPro" id="IPR002930">
    <property type="entry name" value="GCV_H"/>
</dbReference>
<feature type="domain" description="Lipoyl-binding" evidence="5">
    <location>
        <begin position="22"/>
        <end position="103"/>
    </location>
</feature>
<comment type="cofactor">
    <cofactor evidence="3">
        <name>(R)-lipoate</name>
        <dbReference type="ChEBI" id="CHEBI:83088"/>
    </cofactor>
    <text evidence="3">Binds 1 lipoyl cofactor covalently.</text>
</comment>
<dbReference type="InterPro" id="IPR000089">
    <property type="entry name" value="Biotin_lipoyl"/>
</dbReference>
<dbReference type="HAMAP" id="MF_00272">
    <property type="entry name" value="GcvH"/>
    <property type="match status" value="1"/>
</dbReference>
<dbReference type="SUPFAM" id="SSF51230">
    <property type="entry name" value="Single hybrid motif"/>
    <property type="match status" value="1"/>
</dbReference>
<accession>A0A2N4U4P6</accession>
<name>A0A2N4U4P6_9BURK</name>